<proteinExistence type="predicted"/>
<dbReference type="RefSeq" id="WP_090993234.1">
    <property type="nucleotide sequence ID" value="NZ_FOPP01000004.1"/>
</dbReference>
<dbReference type="AlphaFoldDB" id="A0A1I2WWB4"/>
<evidence type="ECO:0000313" key="3">
    <source>
        <dbReference type="Proteomes" id="UP000199666"/>
    </source>
</evidence>
<keyword evidence="3" id="KW-1185">Reference proteome</keyword>
<accession>A0A1I2WWB4</accession>
<dbReference type="OrthoDB" id="761554at2"/>
<gene>
    <name evidence="2" type="ORF">SAMN04489864_104296</name>
</gene>
<organism evidence="2 3">
    <name type="scientific">Pedobacter insulae</name>
    <dbReference type="NCBI Taxonomy" id="414048"/>
    <lineage>
        <taxon>Bacteria</taxon>
        <taxon>Pseudomonadati</taxon>
        <taxon>Bacteroidota</taxon>
        <taxon>Sphingobacteriia</taxon>
        <taxon>Sphingobacteriales</taxon>
        <taxon>Sphingobacteriaceae</taxon>
        <taxon>Pedobacter</taxon>
    </lineage>
</organism>
<sequence length="192" mass="22811">MKKIKAQILSFLKEIYSVWFPWLDIAILAFIYFFLWGEHIDPYRHYQLIKHGEVAVGKISGESGLYEYSDHPRMRDFDYTFALPDGKIIKSSSHTFTLDKKDWKKPTYPVIAEISYLPYQPEINWIKSDLSDNLGDFFYRNLIFGTSFIAMTYLIAMIVFRFSILDYREEKRIKKLAKQGRIIIELPKEQLN</sequence>
<keyword evidence="1" id="KW-0812">Transmembrane</keyword>
<keyword evidence="1" id="KW-1133">Transmembrane helix</keyword>
<feature type="transmembrane region" description="Helical" evidence="1">
    <location>
        <begin position="15"/>
        <end position="35"/>
    </location>
</feature>
<keyword evidence="1" id="KW-0472">Membrane</keyword>
<reference evidence="2 3" key="1">
    <citation type="submission" date="2016-10" db="EMBL/GenBank/DDBJ databases">
        <authorList>
            <person name="de Groot N.N."/>
        </authorList>
    </citation>
    <scope>NUCLEOTIDE SEQUENCE [LARGE SCALE GENOMIC DNA]</scope>
    <source>
        <strain evidence="2 3">DSM 18684</strain>
    </source>
</reference>
<name>A0A1I2WWB4_9SPHI</name>
<evidence type="ECO:0000313" key="2">
    <source>
        <dbReference type="EMBL" id="SFH05017.1"/>
    </source>
</evidence>
<dbReference type="EMBL" id="FOPP01000004">
    <property type="protein sequence ID" value="SFH05017.1"/>
    <property type="molecule type" value="Genomic_DNA"/>
</dbReference>
<feature type="transmembrane region" description="Helical" evidence="1">
    <location>
        <begin position="142"/>
        <end position="164"/>
    </location>
</feature>
<evidence type="ECO:0000256" key="1">
    <source>
        <dbReference type="SAM" id="Phobius"/>
    </source>
</evidence>
<dbReference type="Proteomes" id="UP000199666">
    <property type="component" value="Unassembled WGS sequence"/>
</dbReference>
<protein>
    <submittedName>
        <fullName evidence="2">Uncharacterized protein</fullName>
    </submittedName>
</protein>